<dbReference type="InterPro" id="IPR026983">
    <property type="entry name" value="DHC"/>
</dbReference>
<dbReference type="InterPro" id="IPR042222">
    <property type="entry name" value="Dynein_2_N"/>
</dbReference>
<dbReference type="PANTHER" id="PTHR22878">
    <property type="entry name" value="DYNEIN HEAVY CHAIN 6, AXONEMAL-LIKE-RELATED"/>
    <property type="match status" value="1"/>
</dbReference>
<protein>
    <recommendedName>
        <fullName evidence="18">Dynein-1, subspecies f</fullName>
    </recommendedName>
</protein>
<dbReference type="InterPro" id="IPR024317">
    <property type="entry name" value="Dynein_heavy_chain_D4_dom"/>
</dbReference>
<dbReference type="Pfam" id="PF03028">
    <property type="entry name" value="Dynein_heavy"/>
    <property type="match status" value="1"/>
</dbReference>
<dbReference type="Pfam" id="PF17852">
    <property type="entry name" value="Dynein_AAA_lid"/>
    <property type="match status" value="1"/>
</dbReference>
<dbReference type="Gene3D" id="1.10.8.720">
    <property type="entry name" value="Region D6 of dynein motor"/>
    <property type="match status" value="1"/>
</dbReference>
<comment type="subcellular location">
    <subcellularLocation>
        <location evidence="1">Cell projection</location>
        <location evidence="1">Cilium</location>
        <location evidence="1">Flagellum</location>
    </subcellularLocation>
    <subcellularLocation>
        <location evidence="2">Cytoplasm</location>
        <location evidence="2">Cytoskeleton</location>
        <location evidence="2">Cilium axoneme</location>
    </subcellularLocation>
</comment>
<evidence type="ECO:0000256" key="10">
    <source>
        <dbReference type="ARBA" id="ARBA00023017"/>
    </source>
</evidence>
<dbReference type="InterPro" id="IPR004273">
    <property type="entry name" value="Dynein_heavy_D6_P-loop"/>
</dbReference>
<dbReference type="STRING" id="520822.A0A151I1T7"/>
<keyword evidence="23" id="KW-1185">Reference proteome</keyword>
<keyword evidence="11 19" id="KW-0175">Coiled coil</keyword>
<feature type="coiled-coil region" evidence="19">
    <location>
        <begin position="3650"/>
        <end position="3743"/>
    </location>
</feature>
<evidence type="ECO:0000256" key="11">
    <source>
        <dbReference type="ARBA" id="ARBA00023054"/>
    </source>
</evidence>
<evidence type="ECO:0000313" key="22">
    <source>
        <dbReference type="EMBL" id="KYM80860.1"/>
    </source>
</evidence>
<feature type="domain" description="AAA+ ATPase" evidence="21">
    <location>
        <begin position="2813"/>
        <end position="3001"/>
    </location>
</feature>
<dbReference type="EMBL" id="KQ976551">
    <property type="protein sequence ID" value="KYM80860.1"/>
    <property type="molecule type" value="Genomic_DNA"/>
</dbReference>
<dbReference type="InterPro" id="IPR013602">
    <property type="entry name" value="Dynein_heavy_linker"/>
</dbReference>
<feature type="domain" description="AAA+ ATPase" evidence="21">
    <location>
        <begin position="2172"/>
        <end position="2308"/>
    </location>
</feature>
<evidence type="ECO:0000256" key="17">
    <source>
        <dbReference type="ARBA" id="ARBA00063032"/>
    </source>
</evidence>
<evidence type="ECO:0000256" key="20">
    <source>
        <dbReference type="SAM" id="MobiDB-lite"/>
    </source>
</evidence>
<name>A0A151I1T7_9HYME</name>
<dbReference type="Pfam" id="PF08393">
    <property type="entry name" value="DHC_N2"/>
    <property type="match status" value="1"/>
</dbReference>
<dbReference type="InterPro" id="IPR042219">
    <property type="entry name" value="AAA_lid_11_sf"/>
</dbReference>
<dbReference type="Proteomes" id="UP000078540">
    <property type="component" value="Unassembled WGS sequence"/>
</dbReference>
<dbReference type="FunFam" id="1.10.8.720:FF:000005">
    <property type="entry name" value="Dynein axonemal heavy chain 10"/>
    <property type="match status" value="1"/>
</dbReference>
<feature type="region of interest" description="Disordered" evidence="20">
    <location>
        <begin position="1"/>
        <end position="21"/>
    </location>
</feature>
<dbReference type="GO" id="GO:0060294">
    <property type="term" value="P:cilium movement involved in cell motility"/>
    <property type="evidence" value="ECO:0007669"/>
    <property type="project" value="UniProtKB-ARBA"/>
</dbReference>
<dbReference type="FunFam" id="3.40.50.300:FF:000049">
    <property type="entry name" value="Dynein, axonemal, heavy chain 5"/>
    <property type="match status" value="1"/>
</dbReference>
<dbReference type="FunFam" id="1.10.8.1220:FF:000001">
    <property type="entry name" value="Dynein axonemal heavy chain 5"/>
    <property type="match status" value="1"/>
</dbReference>
<feature type="region of interest" description="Disordered" evidence="20">
    <location>
        <begin position="368"/>
        <end position="397"/>
    </location>
</feature>
<dbReference type="FunFam" id="3.40.50.300:FF:002141">
    <property type="entry name" value="Dynein heavy chain"/>
    <property type="match status" value="1"/>
</dbReference>
<dbReference type="Pfam" id="PF18198">
    <property type="entry name" value="AAA_lid_11"/>
    <property type="match status" value="1"/>
</dbReference>
<dbReference type="Gene3D" id="1.20.920.20">
    <property type="match status" value="1"/>
</dbReference>
<feature type="domain" description="AAA+ ATPase" evidence="21">
    <location>
        <begin position="2451"/>
        <end position="2603"/>
    </location>
</feature>
<dbReference type="InterPro" id="IPR035699">
    <property type="entry name" value="AAA_6"/>
</dbReference>
<evidence type="ECO:0000256" key="13">
    <source>
        <dbReference type="ARBA" id="ARBA00023175"/>
    </source>
</evidence>
<keyword evidence="7" id="KW-0547">Nucleotide-binding</keyword>
<dbReference type="InterPro" id="IPR024743">
    <property type="entry name" value="Dynein_HC_stalk"/>
</dbReference>
<dbReference type="GO" id="GO:0005524">
    <property type="term" value="F:ATP binding"/>
    <property type="evidence" value="ECO:0007669"/>
    <property type="project" value="UniProtKB-KW"/>
</dbReference>
<dbReference type="FunFam" id="3.40.50.300:FF:000884">
    <property type="entry name" value="Dynein axonemal heavy chain 10"/>
    <property type="match status" value="1"/>
</dbReference>
<keyword evidence="10" id="KW-0243">Dynein</keyword>
<evidence type="ECO:0000256" key="19">
    <source>
        <dbReference type="SAM" id="Coils"/>
    </source>
</evidence>
<dbReference type="InterPro" id="IPR041466">
    <property type="entry name" value="Dynein_AAA5_ext"/>
</dbReference>
<dbReference type="GO" id="GO:0051959">
    <property type="term" value="F:dynein light intermediate chain binding"/>
    <property type="evidence" value="ECO:0007669"/>
    <property type="project" value="InterPro"/>
</dbReference>
<dbReference type="FunFam" id="1.10.8.710:FF:000002">
    <property type="entry name" value="dynein heavy chain 17, axonemal"/>
    <property type="match status" value="1"/>
</dbReference>
<accession>A0A151I1T7</accession>
<evidence type="ECO:0000256" key="16">
    <source>
        <dbReference type="ARBA" id="ARBA00054075"/>
    </source>
</evidence>
<dbReference type="Gene3D" id="3.40.50.300">
    <property type="entry name" value="P-loop containing nucleotide triphosphate hydrolases"/>
    <property type="match status" value="5"/>
</dbReference>
<dbReference type="GO" id="GO:0031514">
    <property type="term" value="C:motile cilium"/>
    <property type="evidence" value="ECO:0007669"/>
    <property type="project" value="UniProtKB-SubCell"/>
</dbReference>
<dbReference type="Gene3D" id="1.20.140.100">
    <property type="entry name" value="Dynein heavy chain, N-terminal domain 2"/>
    <property type="match status" value="1"/>
</dbReference>
<dbReference type="InterPro" id="IPR041658">
    <property type="entry name" value="AAA_lid_11"/>
</dbReference>
<dbReference type="InterPro" id="IPR041228">
    <property type="entry name" value="Dynein_C"/>
</dbReference>
<dbReference type="Gene3D" id="3.10.490.20">
    <property type="match status" value="1"/>
</dbReference>
<organism evidence="22 23">
    <name type="scientific">Atta colombica</name>
    <dbReference type="NCBI Taxonomy" id="520822"/>
    <lineage>
        <taxon>Eukaryota</taxon>
        <taxon>Metazoa</taxon>
        <taxon>Ecdysozoa</taxon>
        <taxon>Arthropoda</taxon>
        <taxon>Hexapoda</taxon>
        <taxon>Insecta</taxon>
        <taxon>Pterygota</taxon>
        <taxon>Neoptera</taxon>
        <taxon>Endopterygota</taxon>
        <taxon>Hymenoptera</taxon>
        <taxon>Apocrita</taxon>
        <taxon>Aculeata</taxon>
        <taxon>Formicoidea</taxon>
        <taxon>Formicidae</taxon>
        <taxon>Myrmicinae</taxon>
        <taxon>Atta</taxon>
    </lineage>
</organism>
<keyword evidence="15" id="KW-0966">Cell projection</keyword>
<feature type="coiled-coil region" evidence="19">
    <location>
        <begin position="1139"/>
        <end position="1166"/>
    </location>
</feature>
<dbReference type="GO" id="GO:0045505">
    <property type="term" value="F:dynein intermediate chain binding"/>
    <property type="evidence" value="ECO:0007669"/>
    <property type="project" value="InterPro"/>
</dbReference>
<feature type="coiled-coil region" evidence="19">
    <location>
        <begin position="3496"/>
        <end position="3523"/>
    </location>
</feature>
<dbReference type="FunFam" id="3.10.490.20:FF:000006">
    <property type="entry name" value="Dynein axonemal heavy chain 10"/>
    <property type="match status" value="1"/>
</dbReference>
<comment type="similarity">
    <text evidence="3">Belongs to the dynein heavy chain family.</text>
</comment>
<dbReference type="Gene3D" id="1.10.472.130">
    <property type="match status" value="1"/>
</dbReference>
<dbReference type="FunFam" id="1.20.140.100:FF:000001">
    <property type="entry name" value="dynein heavy chain 17, axonemal"/>
    <property type="match status" value="1"/>
</dbReference>
<keyword evidence="9" id="KW-0282">Flagellum</keyword>
<evidence type="ECO:0000313" key="23">
    <source>
        <dbReference type="Proteomes" id="UP000078540"/>
    </source>
</evidence>
<keyword evidence="13" id="KW-0505">Motor protein</keyword>
<dbReference type="GO" id="GO:0005874">
    <property type="term" value="C:microtubule"/>
    <property type="evidence" value="ECO:0007669"/>
    <property type="project" value="UniProtKB-KW"/>
</dbReference>
<proteinExistence type="inferred from homology"/>
<feature type="region of interest" description="Disordered" evidence="20">
    <location>
        <begin position="114"/>
        <end position="176"/>
    </location>
</feature>
<dbReference type="Gene3D" id="3.20.180.20">
    <property type="entry name" value="Dynein heavy chain, N-terminal domain 2"/>
    <property type="match status" value="1"/>
</dbReference>
<keyword evidence="8" id="KW-0067">ATP-binding</keyword>
<evidence type="ECO:0000256" key="15">
    <source>
        <dbReference type="ARBA" id="ARBA00023273"/>
    </source>
</evidence>
<evidence type="ECO:0000256" key="3">
    <source>
        <dbReference type="ARBA" id="ARBA00008887"/>
    </source>
</evidence>
<dbReference type="FunFam" id="1.20.920.20:FF:000001">
    <property type="entry name" value="dynein heavy chain 2, axonemal"/>
    <property type="match status" value="1"/>
</dbReference>
<dbReference type="CDD" id="cd00009">
    <property type="entry name" value="AAA"/>
    <property type="match status" value="1"/>
</dbReference>
<dbReference type="Gene3D" id="1.10.287.2620">
    <property type="match status" value="1"/>
</dbReference>
<dbReference type="Pfam" id="PF18199">
    <property type="entry name" value="Dynein_C"/>
    <property type="match status" value="1"/>
</dbReference>
<dbReference type="Pfam" id="PF12780">
    <property type="entry name" value="AAA_8"/>
    <property type="match status" value="1"/>
</dbReference>
<dbReference type="Pfam" id="PF08385">
    <property type="entry name" value="DHC_N1"/>
    <property type="match status" value="1"/>
</dbReference>
<gene>
    <name evidence="22" type="ORF">ALC53_08673</name>
</gene>
<dbReference type="Pfam" id="PF12775">
    <property type="entry name" value="AAA_7"/>
    <property type="match status" value="1"/>
</dbReference>
<dbReference type="SUPFAM" id="SSF52540">
    <property type="entry name" value="P-loop containing nucleoside triphosphate hydrolases"/>
    <property type="match status" value="4"/>
</dbReference>
<dbReference type="Gene3D" id="6.10.140.1060">
    <property type="match status" value="1"/>
</dbReference>
<dbReference type="SMART" id="SM00382">
    <property type="entry name" value="AAA"/>
    <property type="match status" value="3"/>
</dbReference>
<evidence type="ECO:0000256" key="1">
    <source>
        <dbReference type="ARBA" id="ARBA00004230"/>
    </source>
</evidence>
<dbReference type="InterPro" id="IPR003593">
    <property type="entry name" value="AAA+_ATPase"/>
</dbReference>
<comment type="subunit">
    <text evidence="17">The I1 inner arm complex (also known as the f dynein complex) is a two-headed isoform composed of two heavy chains (1-alpha and 1-beta), three intermediate chains and three light chains. I1 occupies a specific position proximal to the first radial spoke and repeats every 96 nm along the length of the axoneme.</text>
</comment>
<evidence type="ECO:0000256" key="4">
    <source>
        <dbReference type="ARBA" id="ARBA00022490"/>
    </source>
</evidence>
<dbReference type="FunFam" id="3.40.50.300:FF:000044">
    <property type="entry name" value="Dynein heavy chain 5, axonemal"/>
    <property type="match status" value="1"/>
</dbReference>
<evidence type="ECO:0000256" key="14">
    <source>
        <dbReference type="ARBA" id="ARBA00023212"/>
    </source>
</evidence>
<dbReference type="Pfam" id="PF12777">
    <property type="entry name" value="MT"/>
    <property type="match status" value="1"/>
</dbReference>
<dbReference type="InterPro" id="IPR043160">
    <property type="entry name" value="Dynein_C_barrel"/>
</dbReference>
<dbReference type="GO" id="GO:0070286">
    <property type="term" value="P:axonemal dynein complex assembly"/>
    <property type="evidence" value="ECO:0007669"/>
    <property type="project" value="UniProtKB-ARBA"/>
</dbReference>
<evidence type="ECO:0000256" key="8">
    <source>
        <dbReference type="ARBA" id="ARBA00022840"/>
    </source>
</evidence>
<dbReference type="Pfam" id="PF12774">
    <property type="entry name" value="AAA_6"/>
    <property type="match status" value="1"/>
</dbReference>
<dbReference type="GO" id="GO:0005858">
    <property type="term" value="C:axonemal dynein complex"/>
    <property type="evidence" value="ECO:0007669"/>
    <property type="project" value="UniProtKB-ARBA"/>
</dbReference>
<dbReference type="PANTHER" id="PTHR22878:SF63">
    <property type="entry name" value="DYNEIN AXONEMAL HEAVY CHAIN 10"/>
    <property type="match status" value="1"/>
</dbReference>
<dbReference type="FunFam" id="1.20.58.1120:FF:000008">
    <property type="entry name" value="Dynein heavy chain 10, axonemal"/>
    <property type="match status" value="1"/>
</dbReference>
<evidence type="ECO:0000256" key="18">
    <source>
        <dbReference type="ARBA" id="ARBA00077719"/>
    </source>
</evidence>
<evidence type="ECO:0000256" key="9">
    <source>
        <dbReference type="ARBA" id="ARBA00022846"/>
    </source>
</evidence>
<dbReference type="FunFam" id="3.40.50.300:FF:000153">
    <property type="entry name" value="Dynein axonemal heavy chain 1"/>
    <property type="match status" value="1"/>
</dbReference>
<reference evidence="22 23" key="1">
    <citation type="submission" date="2015-09" db="EMBL/GenBank/DDBJ databases">
        <title>Atta colombica WGS genome.</title>
        <authorList>
            <person name="Nygaard S."/>
            <person name="Hu H."/>
            <person name="Boomsma J."/>
            <person name="Zhang G."/>
        </authorList>
    </citation>
    <scope>NUCLEOTIDE SEQUENCE [LARGE SCALE GENOMIC DNA]</scope>
    <source>
        <strain evidence="22">Treedump-2</strain>
        <tissue evidence="22">Whole body</tissue>
    </source>
</reference>
<dbReference type="InterPro" id="IPR035706">
    <property type="entry name" value="AAA_9"/>
</dbReference>
<evidence type="ECO:0000259" key="21">
    <source>
        <dbReference type="SMART" id="SM00382"/>
    </source>
</evidence>
<dbReference type="Pfam" id="PF12781">
    <property type="entry name" value="AAA_9"/>
    <property type="match status" value="1"/>
</dbReference>
<comment type="function">
    <text evidence="16">Force generating protein of eukaryotic cilia and flagella. Produces force towards the minus ends of microtubules. Dynein has ATPase activity; the force-producing power stroke is thought to occur on release of ADP. Required for assembly of the I1 inner arm complex and its targeting to the appropriate axoneme location. Also required for phototaxis.</text>
</comment>
<evidence type="ECO:0000256" key="6">
    <source>
        <dbReference type="ARBA" id="ARBA00022737"/>
    </source>
</evidence>
<dbReference type="InterPro" id="IPR043157">
    <property type="entry name" value="Dynein_AAA1S"/>
</dbReference>
<dbReference type="Gene3D" id="1.20.1270.280">
    <property type="match status" value="1"/>
</dbReference>
<sequence>MEENIYEKDEEKEEDEQESLRDKDDRDRLSILYMDYRIKWICDRVLKFLGLMDQEYLFHKLINANNRYFEDKLLNFLMLDLFEVTDLEKKLIFFYKTYVSEVFQEEVSVWEERKEEKRKKRDRRKKSKRGKAKVNKTDINSVASTTMSTSTYISSIPESSEEEEEEDRKQNDDLRKKGDLKSVSIDTSVSIPPPGEEAKYILTKKMIEKVRQVPMLHMICGQIDDSRTDLEDITFFYFMRTSDESIPFFDTYEECLNEITNYVVVGSLDRKFLSSLNRILVNVFKPLVENQFRAPDIREQTKYVDDGKRKNIDVEMKSMLRRPSNFVTASNIISRQDLDTNRKADDEENTTISMATLQDEVLKSRKQKSNLKGLDEKSEQSISESSKSDSKEIKKQPVTEQLKRDILDYLENLIEKTQWTLEHIEGDILLTMPKISELNDPAITDDMLVKNKDIVEQMEEIVMSWEKHIQKANNLIMESYESKVLQGKGPITVHQYWQTFETGLTMLVEQLKMPFVKRILALLEQAVSPIASSFHNFQTELWKHYVEVRNNNKFIQTLLRYFKLITESDSFESISECIPSMMEGLRMLWILSSYYCHEEKIMLLMDRISWQLCENVKQNLAIIRLFKKPLEEILEKTNMASVMLKQWKRLYLKVRLDIELSGKGARWEFDQKRLFQDTEYIAEVCSDLHKIASVLQDFYNIFGPDLKSIINDPAQIDTVVKRVDALIVPIEEVDFDIFDVFNKENWEALNAWFYEEVIFLEDQAKFYIDECFMVLISAENSLEMLLKFKNIKTRAAIQHQLFRKFNVIMQQFSKEINVVESIYNRGKWQPPLLTYHPPMAGAIFWVKQLFHRLRRPVLIFQEVHELKHSELKLLAFSQYFDLAKQLKNFEGVTFNAWLDKALLMVTTTLKKSVLRIIRVEREYPATLTFPDEERATKNLIHVEKMKVKNVGSILSSYSSLPKIDGVISKTSAEIISTMDSRMEQALPEVKVDTRGSLKDGKTSSVFFDKHDFVRAKITWPEFMSGAILIECQLRFQINFDWEIFEIIREAELMEQLGFELPATIRDVGIQKNRLRADIEVTTKMIDQYNNILDMLDRADIQLLKQILQDVEKNIQPGVTRFNWNSLTISDYAAACYRILKNLNSIVEQVNQIKKELDNRIESELQSYHLFSMKKEVDESEDLLSCKSYFMEIKNRRSELVSSMLKAYQSISPMLVKLESLVLGTSTGTSPAMQLLYKKYEKKIFAAFIICMVRNMEVLNKMLNSTKPIFQVDALLITSEVILRPSPNEIFSTICYDVRDLLERLKEFSRWMNGTCLQCKPQTKEHSQDLVTFSFFEDVMSIRIVNELVKMVHDTAYRISADCWRYLYRWKKYSNLWSFDKNLACEKFAATKPTVIQYYEKFSFYEGILEELEDISSYFDINSIRLNLKPLLSGIEQQAKEWKQVLGNYLLSDTILAMGQLKTQIDTFRGEIELVVSEKDSFVSIMHAITDVKSMAIQAEVRFLCYQECFQTMRTHGIVFSSSDEAMAYELQQDWESLYLEALYRAATLEGTSDKFSELTEEEIQQFLVDTTKFAENFKTFGPGSIGDDLELGLKKMSEYGKLINKYEEKRLDLIKLENLFNLPSTDYSTLLKIKTEYEGMEVLYNLYKEQRSAREVWAKTLWVNLNPQQLIEGMEHFIREFRQLPKTIKNMDVGQALKTNMKNFKNSVPLFIELKNEAMRERHWQELMRRTGQYFDMDPDRFTLENMFAMELGKYQDIAQDVVMYAVKELAIERGMKELAEIWKSMEFNIVKHYKGIEERGFILGPLDELNLVLEDNMLTVHSMAASQFVGPFLNVVQKWERTMHTISEVLEVWVDLQRKWLYLEGIFVGGDIRFQLPDETKRFDDIDQAYRKIMADTAKRLNVLECCLIYGRKSEFETMIAALEKCQKSLKEYLCNKRIIFPRFNFISDDELLNILGSGTPTTIQEHVGKINPVSVEDQVEIWMGLALEEMKRSNRYLTKKAVYNYGKVRRPITQWILEFQGMMVLVANQIWWTAEVENVFDKISQGNKRAMKEYLQQLNTQVDEVVTLMGTDSLTNNDRKKIDMVLTINVHIRDIVESFVRNSIVDPTEFEWESQLRFYWVHDLDNVWMNQCTGTFEYGYEYMGLNGRLVITPLTDRIYLTITQALSMHLGGAPAGPAGTGKTETVKDLAKALGLLCIVTNCGEGMDYITIGKTLSGLAQCGAWGCFDEFNRIDSSVLSVISTQLQTIRSALQVKAQRFAFEDQDIVLDSKVGVFITMNPGYAGRTELPESIKALFRPVVCIVPDNELICQIKLFSAGFLMAKLLAKKMTVLYKLASEQLSKQTHYDFGLRALKSVLNMAGELKRTSNDLPENVVLMRVLRDMNLPKFIYDDVPLFLGLIRDLFPDLDCPRMHYLDFNEAVEAVLKEHDYIVLPEQVDKVIQLYEMMMIRHSTMIIGPTGGGKTVVVETLCRAQTYLGKPTKLHILNPKACTVIELYGKLEPTTRDWADGLLSNIFREINRPLDSSKDERRYILLDGDVDALWIENMNSVMDDNKLLTLANQERIKLQNYCSLLFEVGDLQYASPATVSRAGMVYVDPKSLGYQPYMDKWIQTKSNADQDFLRGMCEKYVHGSLKLITEGMLGFQTVEPLRTIIPQTGLNMVTQFCFVFDGLLSTLKYELEKQKSEIDEEDNLLVTKEKLWEAMYIQACYWSFGASIVDEARSKFDEYIKKICGFMLVEDTPAKPASAKFIPVSFPTIYDYVLDIKEKVWKAWKWLVPMYVHDRQKNFSDILVQTIDTLRTTWFVNLMNNLQRPVLLVGETGTSKTAIIHEFLRNLNPEKYEQLLINFSSRTTSMDVQRNIESVVEKRSREVFGAPPGKKLIVFIDNMNMPIVDIYGTQQPIAFLKLLFEKGGFYDRGRDLNWKYMKDIYYLAAMGEPGGGRNEVDPRFISMFSVYNVTFPTNETLNYIYTSILSGHLQTFSEAILSIADKLVQLTLELYEIIRNELLPTPSKFHYIFNMRDLSRIMAGLLQTHPNIFFVTKQFVRLWRNEVTRVICDRLISVQVIKLLLFFLYINFTFVFKIILLFQDKNLVIEQLNEKIRNCWELEPEVIQYSLRDPILYGDFRNALNKDELRFYEDLLDYEAVYSLFLEIFEEYNERNRTKLHMVLFNDALEHLTRVHRALRMHCGHVLIIGTDGSGKKSVIKLASFAADYQLFQIVLRRGYNQAFFREDIKNLYNMVGLENKRIVFMFTSAHIKDESFLELVNSMLTGFMPAVFNDEEKDIIVSSCKDAAVKAGFDASKKSVWSYFAKTCTTNLRIALAMSPSSDALRTRCRSYPGLINNTTIDWMFPWPQQALVAVANVLLRDNPIVPQEYKEVIVSHVVYVHTSVLQYTMDFATKLRRRNYITPWHFMDFINTYLNLLMEKKNFINSRCTRLSGGLQKIIDASVTLTELNEVLAEQRIKVNDQTTNCEQLLEIIGKSTDIELEKKILREDKRKEIEEKKKIITKEETEARQALAEAQPALDAAKLALSDLDKADITEIRSFPTPPEPVQIVSECVAMLRGVKDVSWKGAKGMMSDPYFLKHLQEMNCDLITLRQLQAVRAHLKKTDKLDQMQVISKAGYGLYKFVLAVLDYCAVYREVKPTIDRVQALEAESEKARRALEKEERELKRLEETIKELNEKYDAAMTKRQSLQDETDLLQRRLSAADKLISGLSSENERWRKDLEVLQDDLEKITGNCLLGAAFLAYSGPFSYEFRNEMYSDWERSILDKELPLSTPFKFETQLSDDIEITNWNSEGLPPDELSVQNGILTLKASRFPLCIDPQQQALNWIKKREKKNLKILSFTDADFLKQVELAIKYGLPVLVQDADEVDPILANVLSKNIQTVAGRTFVILADKEIDYDPQFRIYLTTKITNPMLDPTLYAKAIVINYMVTTVGLENQLLSVVVKTERPDIEEQRETLILETSKNKNLLQQLENSLLREIAVDKGSMVDNIELIETLENIKSSANEVMQKLVLAEITSADINKLRENYRPVAERGAILFSVLADMATVNAMYQYSLISYIEVFIHSLKRSLPDPVVIKRLKNIIPMLTKNVYDYGCTGIFARHKLLFSLQTCMKIEQNLGNVNQKQLEFFIKGSMILEKVPKSNPTKWLSLSGWEDVIKLASDFPEKFGQLPEEIRDSEDEWKKWYDSDTPESEELPCDYSTRVTSFEKLMLIRCFRIDRIYRGITNYIIKIMGKQYITPPHVSFDMIFEESTPTMPVVFILSPGSDPTSELMKLADRYGYGGGKFRYLSLGQNQEKIAMELLQTAKTRGQWLMFRNCHLLLSFTKNLEKIVENIEKPHPDFRLWLTTEPTPNFPIGILQQSLKVVTEPPSGLKLNLQNTYFNMRPQVLESCSHPLYKHLIYVLAFYHASNFFIKVLSTLQERRKYGKIGWNLKYDFNESDFNVCITILDTYLTKESEVPWNSLKYLIGEVMYGGRVMDNYDRRVSYTYMDEYFGDFLFDEHQPFHFYKDAIVDYVIPPEGNRDDYLQFIEELPLVNGPEIFGLHSNAEIGYFTQAVKGMWKHLIELQPQTDATVSVIGVSKDEFIDNVAKEILTKIPVPYDISKVKRNFGVGVTPTAIVLFQELERFNKLIETITRTLNQLRKAIAGEIGMDAVLENISIALYNGMLPKEWAKLAPDTRKNLAGWMDHFQKRINQYTNWSGANEPVVLWLPGLHVPETYLAALVQMTCRKNNWPLDHSVIYTTVSKFFKPDDVEERPDEANPNDIYFSILKLQQYCITLFYPCFKQGCYVYGLYLEGARWDIEEHRLQRSHPKVLFEALPILTIIPIEVHRLKLQNTFKTPVYTTSNRRNALGAGLVFEANLATPEHISHWILQGVCLILNTD</sequence>
<dbReference type="Gene3D" id="1.20.920.30">
    <property type="match status" value="1"/>
</dbReference>
<dbReference type="InterPro" id="IPR042228">
    <property type="entry name" value="Dynein_linker_3"/>
</dbReference>
<evidence type="ECO:0000256" key="7">
    <source>
        <dbReference type="ARBA" id="ARBA00022741"/>
    </source>
</evidence>
<dbReference type="InterPro" id="IPR013594">
    <property type="entry name" value="Dynein_heavy_tail"/>
</dbReference>
<feature type="compositionally biased region" description="Basic residues" evidence="20">
    <location>
        <begin position="116"/>
        <end position="134"/>
    </location>
</feature>
<evidence type="ECO:0000256" key="2">
    <source>
        <dbReference type="ARBA" id="ARBA00004430"/>
    </source>
</evidence>
<feature type="compositionally biased region" description="Basic and acidic residues" evidence="20">
    <location>
        <begin position="167"/>
        <end position="176"/>
    </location>
</feature>
<dbReference type="Gene3D" id="1.10.8.710">
    <property type="match status" value="1"/>
</dbReference>
<dbReference type="InterPro" id="IPR027417">
    <property type="entry name" value="P-loop_NTPase"/>
</dbReference>
<dbReference type="FunFam" id="1.20.1270.280:FF:000005">
    <property type="entry name" value="Dynein axonemal heavy chain 10"/>
    <property type="match status" value="1"/>
</dbReference>
<dbReference type="Pfam" id="PF17857">
    <property type="entry name" value="AAA_lid_1"/>
    <property type="match status" value="1"/>
</dbReference>
<evidence type="ECO:0000256" key="5">
    <source>
        <dbReference type="ARBA" id="ARBA00022701"/>
    </source>
</evidence>
<keyword evidence="6" id="KW-0677">Repeat</keyword>
<dbReference type="GO" id="GO:0008569">
    <property type="term" value="F:minus-end-directed microtubule motor activity"/>
    <property type="evidence" value="ECO:0007669"/>
    <property type="project" value="InterPro"/>
</dbReference>
<dbReference type="FunFam" id="1.10.287.2620:FF:000002">
    <property type="entry name" value="Dynein heavy chain 2, axonemal"/>
    <property type="match status" value="1"/>
</dbReference>
<keyword evidence="5" id="KW-0493">Microtubule</keyword>
<keyword evidence="12" id="KW-0969">Cilium</keyword>
<dbReference type="FunFam" id="1.20.920.30:FF:000002">
    <property type="entry name" value="Dynein axonemal heavy chain 3"/>
    <property type="match status" value="1"/>
</dbReference>
<dbReference type="Gene3D" id="1.10.8.1220">
    <property type="match status" value="1"/>
</dbReference>
<dbReference type="InterPro" id="IPR041589">
    <property type="entry name" value="DNAH3_AAA_lid_1"/>
</dbReference>
<feature type="compositionally biased region" description="Low complexity" evidence="20">
    <location>
        <begin position="144"/>
        <end position="158"/>
    </location>
</feature>
<dbReference type="Gene3D" id="1.20.58.1120">
    <property type="match status" value="1"/>
</dbReference>
<keyword evidence="14" id="KW-0206">Cytoskeleton</keyword>
<evidence type="ECO:0000256" key="12">
    <source>
        <dbReference type="ARBA" id="ARBA00023069"/>
    </source>
</evidence>
<feature type="compositionally biased region" description="Basic and acidic residues" evidence="20">
    <location>
        <begin position="386"/>
        <end position="397"/>
    </location>
</feature>
<keyword evidence="4" id="KW-0963">Cytoplasm</keyword>